<dbReference type="InterPro" id="IPR007421">
    <property type="entry name" value="Schlafen_AlbA_2_dom"/>
</dbReference>
<evidence type="ECO:0000313" key="3">
    <source>
        <dbReference type="EMBL" id="SNV33027.1"/>
    </source>
</evidence>
<name>A0A239WEW0_9ACTN</name>
<dbReference type="eggNOG" id="COG2865">
    <property type="taxonomic scope" value="Bacteria"/>
</dbReference>
<dbReference type="PANTHER" id="PTHR30595:SF6">
    <property type="entry name" value="SCHLAFEN ALBA-2 DOMAIN-CONTAINING PROTEIN"/>
    <property type="match status" value="1"/>
</dbReference>
<sequence>MSLLDVDAALALPPDQAVAALISLPEDQWFDRKSGRIAAKNLARPLVAFANAEGGTLAIGLRDGEVDGVSAKAENAIRQAPIDFTVPPVHAHTSSIEVGGTSILIIRVEPGDTIHTTQSGDCYLRIGDESRKLSLAEQQELAYDHGSKTFEATATDLEVKELSEHHMEAYRQTIGSSSTQEMLYARDLINRRGQVTVAAELLFDERPQRDFPNAHVRILKYDDDDRGVGSHMNLVDEVRVEGPIPDQITVAGRHVEKMLPHRQQLSESGRFERVPILPHDAWLEGLVNAVVHRSYSMMGDHTRVEIFPHRIEITSPGRFPGVVDTNNPLAISRYARNPRIARVCADMGITRELGEGIKRIFHEMQRRGLAKPIYRQSASSVTLTLKATDAIDPKTLAGLTQSARNVLDTLRLQNKPLGTGQIAELTGIARPTAGRALHSLAQAGLVRWEGTSDRDPRASWHLL</sequence>
<feature type="domain" description="Schlafen AlbA-2" evidence="1">
    <location>
        <begin position="26"/>
        <end position="133"/>
    </location>
</feature>
<proteinExistence type="predicted"/>
<organism evidence="3 4">
    <name type="scientific">Cutibacterium granulosum</name>
    <dbReference type="NCBI Taxonomy" id="33011"/>
    <lineage>
        <taxon>Bacteria</taxon>
        <taxon>Bacillati</taxon>
        <taxon>Actinomycetota</taxon>
        <taxon>Actinomycetes</taxon>
        <taxon>Propionibacteriales</taxon>
        <taxon>Propionibacteriaceae</taxon>
        <taxon>Cutibacterium</taxon>
    </lineage>
</organism>
<feature type="domain" description="HTH iclR-type" evidence="2">
    <location>
        <begin position="405"/>
        <end position="449"/>
    </location>
</feature>
<dbReference type="GO" id="GO:0006355">
    <property type="term" value="P:regulation of DNA-templated transcription"/>
    <property type="evidence" value="ECO:0007669"/>
    <property type="project" value="InterPro"/>
</dbReference>
<dbReference type="InterPro" id="IPR038475">
    <property type="entry name" value="RecG_C_sf"/>
</dbReference>
<dbReference type="EMBL" id="LT906441">
    <property type="protein sequence ID" value="SNV33027.1"/>
    <property type="molecule type" value="Genomic_DNA"/>
</dbReference>
<dbReference type="Proteomes" id="UP000215332">
    <property type="component" value="Chromosome 1"/>
</dbReference>
<dbReference type="RefSeq" id="WP_095140968.1">
    <property type="nucleotide sequence ID" value="NZ_JAWFFS010000009.1"/>
</dbReference>
<dbReference type="AlphaFoldDB" id="A0A239WEW0"/>
<accession>A0A239WEW0</accession>
<dbReference type="Pfam" id="PF09339">
    <property type="entry name" value="HTH_IclR"/>
    <property type="match status" value="1"/>
</dbReference>
<dbReference type="Gene3D" id="1.10.10.10">
    <property type="entry name" value="Winged helix-like DNA-binding domain superfamily/Winged helix DNA-binding domain"/>
    <property type="match status" value="1"/>
</dbReference>
<dbReference type="InterPro" id="IPR038461">
    <property type="entry name" value="Schlafen_AlbA_2_dom_sf"/>
</dbReference>
<dbReference type="Pfam" id="PF13749">
    <property type="entry name" value="HATPase_c_4"/>
    <property type="match status" value="1"/>
</dbReference>
<dbReference type="Gene3D" id="3.30.565.60">
    <property type="match status" value="1"/>
</dbReference>
<evidence type="ECO:0000313" key="4">
    <source>
        <dbReference type="Proteomes" id="UP000215332"/>
    </source>
</evidence>
<dbReference type="Gene3D" id="3.30.950.30">
    <property type="entry name" value="Schlafen, AAA domain"/>
    <property type="match status" value="1"/>
</dbReference>
<evidence type="ECO:0000259" key="2">
    <source>
        <dbReference type="Pfam" id="PF09339"/>
    </source>
</evidence>
<dbReference type="GO" id="GO:0003677">
    <property type="term" value="F:DNA binding"/>
    <property type="evidence" value="ECO:0007669"/>
    <property type="project" value="InterPro"/>
</dbReference>
<reference evidence="3 4" key="1">
    <citation type="submission" date="2017-06" db="EMBL/GenBank/DDBJ databases">
        <authorList>
            <consortium name="Pathogen Informatics"/>
        </authorList>
    </citation>
    <scope>NUCLEOTIDE SEQUENCE [LARGE SCALE GENOMIC DNA]</scope>
    <source>
        <strain evidence="3 4">NCTC11865</strain>
    </source>
</reference>
<dbReference type="InterPro" id="IPR036388">
    <property type="entry name" value="WH-like_DNA-bd_sf"/>
</dbReference>
<dbReference type="PANTHER" id="PTHR30595">
    <property type="entry name" value="GLPR-RELATED TRANSCRIPTIONAL REPRESSOR"/>
    <property type="match status" value="1"/>
</dbReference>
<dbReference type="InterPro" id="IPR005471">
    <property type="entry name" value="Tscrpt_reg_IclR_N"/>
</dbReference>
<dbReference type="KEGG" id="cgrn:4412665_00892"/>
<gene>
    <name evidence="3" type="ORF">SAMEA4412665_00892</name>
</gene>
<dbReference type="Pfam" id="PF04326">
    <property type="entry name" value="SLFN_AlbA_2"/>
    <property type="match status" value="1"/>
</dbReference>
<evidence type="ECO:0000259" key="1">
    <source>
        <dbReference type="Pfam" id="PF04326"/>
    </source>
</evidence>
<dbReference type="InterPro" id="IPR036390">
    <property type="entry name" value="WH_DNA-bd_sf"/>
</dbReference>
<dbReference type="SUPFAM" id="SSF46785">
    <property type="entry name" value="Winged helix' DNA-binding domain"/>
    <property type="match status" value="1"/>
</dbReference>
<protein>
    <submittedName>
        <fullName evidence="3">Divergent AAA domain</fullName>
    </submittedName>
</protein>